<dbReference type="AlphaFoldDB" id="A0A914WPI3"/>
<proteinExistence type="predicted"/>
<keyword evidence="2" id="KW-1185">Reference proteome</keyword>
<organism evidence="2 3">
    <name type="scientific">Plectus sambesii</name>
    <dbReference type="NCBI Taxonomy" id="2011161"/>
    <lineage>
        <taxon>Eukaryota</taxon>
        <taxon>Metazoa</taxon>
        <taxon>Ecdysozoa</taxon>
        <taxon>Nematoda</taxon>
        <taxon>Chromadorea</taxon>
        <taxon>Plectida</taxon>
        <taxon>Plectina</taxon>
        <taxon>Plectoidea</taxon>
        <taxon>Plectidae</taxon>
        <taxon>Plectus</taxon>
    </lineage>
</organism>
<evidence type="ECO:0000256" key="1">
    <source>
        <dbReference type="SAM" id="MobiDB-lite"/>
    </source>
</evidence>
<protein>
    <submittedName>
        <fullName evidence="3">Uncharacterized protein</fullName>
    </submittedName>
</protein>
<name>A0A914WPI3_9BILA</name>
<reference evidence="3" key="1">
    <citation type="submission" date="2022-11" db="UniProtKB">
        <authorList>
            <consortium name="WormBaseParasite"/>
        </authorList>
    </citation>
    <scope>IDENTIFICATION</scope>
</reference>
<feature type="region of interest" description="Disordered" evidence="1">
    <location>
        <begin position="1"/>
        <end position="40"/>
    </location>
</feature>
<evidence type="ECO:0000313" key="2">
    <source>
        <dbReference type="Proteomes" id="UP000887566"/>
    </source>
</evidence>
<feature type="compositionally biased region" description="Basic and acidic residues" evidence="1">
    <location>
        <begin position="30"/>
        <end position="40"/>
    </location>
</feature>
<dbReference type="Proteomes" id="UP000887566">
    <property type="component" value="Unplaced"/>
</dbReference>
<sequence>MGVQMARKTAPTQRVREDSSWRPSGGDGVTSDHDRLSDEANRLRKTLPSADQYTQPFSLPFACCRPMVEPAENHIDAGHAKRAFQPPPVVWPISATLISFVPPEGD</sequence>
<accession>A0A914WPI3</accession>
<dbReference type="WBParaSite" id="PSAMB.scaffold4785size13519.g25211.t1">
    <property type="protein sequence ID" value="PSAMB.scaffold4785size13519.g25211.t1"/>
    <property type="gene ID" value="PSAMB.scaffold4785size13519.g25211"/>
</dbReference>
<evidence type="ECO:0000313" key="3">
    <source>
        <dbReference type="WBParaSite" id="PSAMB.scaffold4785size13519.g25211.t1"/>
    </source>
</evidence>